<organism evidence="1 2">
    <name type="scientific">Aurantiacibacter arachoides</name>
    <dbReference type="NCBI Taxonomy" id="1850444"/>
    <lineage>
        <taxon>Bacteria</taxon>
        <taxon>Pseudomonadati</taxon>
        <taxon>Pseudomonadota</taxon>
        <taxon>Alphaproteobacteria</taxon>
        <taxon>Sphingomonadales</taxon>
        <taxon>Erythrobacteraceae</taxon>
        <taxon>Aurantiacibacter</taxon>
    </lineage>
</organism>
<reference evidence="1 2" key="1">
    <citation type="submission" date="2019-12" db="EMBL/GenBank/DDBJ databases">
        <title>Genomic-based taxomic classification of the family Erythrobacteraceae.</title>
        <authorList>
            <person name="Xu L."/>
        </authorList>
    </citation>
    <scope>NUCLEOTIDE SEQUENCE [LARGE SCALE GENOMIC DNA]</scope>
    <source>
        <strain evidence="1 2">RC4-10-4</strain>
    </source>
</reference>
<accession>A0A845A631</accession>
<keyword evidence="2" id="KW-1185">Reference proteome</keyword>
<protein>
    <submittedName>
        <fullName evidence="1">Uncharacterized protein</fullName>
    </submittedName>
</protein>
<sequence>MGYFEMEHGRWMEQFREAGLHDILKVGGRPQGHHREDAKKLVWNVAFVFALLTTSCTRAEPTSQTDIVQTSTMVTGWLAYRGEWIVFPLRDINQYRPFSNNEPRCVSLVTDESLARRLPAFEGSFVEINGRAVDYESLPTGENDVDRFLNKRYYGGSFVPNFCLQNFVFEVVNFSDADDL</sequence>
<dbReference type="EMBL" id="WTYH01000001">
    <property type="protein sequence ID" value="MXO94387.1"/>
    <property type="molecule type" value="Genomic_DNA"/>
</dbReference>
<name>A0A845A631_9SPHN</name>
<dbReference type="AlphaFoldDB" id="A0A845A631"/>
<evidence type="ECO:0000313" key="2">
    <source>
        <dbReference type="Proteomes" id="UP000460626"/>
    </source>
</evidence>
<dbReference type="Proteomes" id="UP000460626">
    <property type="component" value="Unassembled WGS sequence"/>
</dbReference>
<gene>
    <name evidence="1" type="ORF">GRI62_12350</name>
</gene>
<proteinExistence type="predicted"/>
<comment type="caution">
    <text evidence="1">The sequence shown here is derived from an EMBL/GenBank/DDBJ whole genome shotgun (WGS) entry which is preliminary data.</text>
</comment>
<evidence type="ECO:0000313" key="1">
    <source>
        <dbReference type="EMBL" id="MXO94387.1"/>
    </source>
</evidence>